<dbReference type="EMBL" id="BQNB010018283">
    <property type="protein sequence ID" value="GJT72705.1"/>
    <property type="molecule type" value="Genomic_DNA"/>
</dbReference>
<sequence>MTTRITTNATDSQMHNIIMATGSKEHPPMLAPGRYAQWRSHFMRYIVTKPNSEALKKCITKVTDKTLIEDLTNMSIANKAHYQAEKEAIHMLLTGIGDEIYSTVDACKTAHKMWIAIERLQQGKSRNIQDVKTNLFWEFGLFTLRDGELMESYYSKFYKMMNKMKEELDTLSYHKLFDILKRYQKEANEIRAEKIARNANPLVLIAKPITPPSESTFEKDSDPEQAKKDKEMQKNLALIAKYFKKLYKPTNNNLITSSNYRNKNVDTTPRYVNENQTGQFGNQRTVTVTGAKETVGSQFHGKDSGECNDERAALANLIANLTIDNEENKKILKQLKKASLTQELKEYKTTRALGELNSTRDSCLIAFENQKIEIKKYKTYLNRKTEYDTLEHKLKETQTELAQKENDIQDGLKLKAYEIYVVKKEHDELVK</sequence>
<organism evidence="2 3">
    <name type="scientific">Tanacetum coccineum</name>
    <dbReference type="NCBI Taxonomy" id="301880"/>
    <lineage>
        <taxon>Eukaryota</taxon>
        <taxon>Viridiplantae</taxon>
        <taxon>Streptophyta</taxon>
        <taxon>Embryophyta</taxon>
        <taxon>Tracheophyta</taxon>
        <taxon>Spermatophyta</taxon>
        <taxon>Magnoliopsida</taxon>
        <taxon>eudicotyledons</taxon>
        <taxon>Gunneridae</taxon>
        <taxon>Pentapetalae</taxon>
        <taxon>asterids</taxon>
        <taxon>campanulids</taxon>
        <taxon>Asterales</taxon>
        <taxon>Asteraceae</taxon>
        <taxon>Asteroideae</taxon>
        <taxon>Anthemideae</taxon>
        <taxon>Anthemidinae</taxon>
        <taxon>Tanacetum</taxon>
    </lineage>
</organism>
<name>A0ABQ5GC16_9ASTR</name>
<evidence type="ECO:0000313" key="3">
    <source>
        <dbReference type="Proteomes" id="UP001151760"/>
    </source>
</evidence>
<accession>A0ABQ5GC16</accession>
<reference evidence="2" key="1">
    <citation type="journal article" date="2022" name="Int. J. Mol. Sci.">
        <title>Draft Genome of Tanacetum Coccineum: Genomic Comparison of Closely Related Tanacetum-Family Plants.</title>
        <authorList>
            <person name="Yamashiro T."/>
            <person name="Shiraishi A."/>
            <person name="Nakayama K."/>
            <person name="Satake H."/>
        </authorList>
    </citation>
    <scope>NUCLEOTIDE SEQUENCE</scope>
</reference>
<feature type="coiled-coil region" evidence="1">
    <location>
        <begin position="387"/>
        <end position="414"/>
    </location>
</feature>
<keyword evidence="1" id="KW-0175">Coiled coil</keyword>
<keyword evidence="3" id="KW-1185">Reference proteome</keyword>
<protein>
    <submittedName>
        <fullName evidence="2">Uncharacterized protein</fullName>
    </submittedName>
</protein>
<comment type="caution">
    <text evidence="2">The sequence shown here is derived from an EMBL/GenBank/DDBJ whole genome shotgun (WGS) entry which is preliminary data.</text>
</comment>
<dbReference type="Pfam" id="PF14223">
    <property type="entry name" value="Retrotran_gag_2"/>
    <property type="match status" value="1"/>
</dbReference>
<proteinExistence type="predicted"/>
<reference evidence="2" key="2">
    <citation type="submission" date="2022-01" db="EMBL/GenBank/DDBJ databases">
        <authorList>
            <person name="Yamashiro T."/>
            <person name="Shiraishi A."/>
            <person name="Satake H."/>
            <person name="Nakayama K."/>
        </authorList>
    </citation>
    <scope>NUCLEOTIDE SEQUENCE</scope>
</reference>
<evidence type="ECO:0000256" key="1">
    <source>
        <dbReference type="SAM" id="Coils"/>
    </source>
</evidence>
<evidence type="ECO:0000313" key="2">
    <source>
        <dbReference type="EMBL" id="GJT72705.1"/>
    </source>
</evidence>
<dbReference type="Proteomes" id="UP001151760">
    <property type="component" value="Unassembled WGS sequence"/>
</dbReference>
<gene>
    <name evidence="2" type="ORF">Tco_1031991</name>
</gene>